<dbReference type="Gene3D" id="3.40.630.30">
    <property type="match status" value="1"/>
</dbReference>
<keyword evidence="2" id="KW-0808">Transferase</keyword>
<name>A0A917P980_9DEIO</name>
<evidence type="ECO:0000313" key="5">
    <source>
        <dbReference type="EMBL" id="GGJ67437.1"/>
    </source>
</evidence>
<comment type="caution">
    <text evidence="5">The sequence shown here is derived from an EMBL/GenBank/DDBJ whole genome shotgun (WGS) entry which is preliminary data.</text>
</comment>
<gene>
    <name evidence="5" type="ORF">GCM10008939_09650</name>
</gene>
<dbReference type="InterPro" id="IPR016181">
    <property type="entry name" value="Acyl_CoA_acyltransferase"/>
</dbReference>
<reference evidence="5" key="2">
    <citation type="submission" date="2020-09" db="EMBL/GenBank/DDBJ databases">
        <authorList>
            <person name="Sun Q."/>
            <person name="Ohkuma M."/>
        </authorList>
    </citation>
    <scope>NUCLEOTIDE SEQUENCE</scope>
    <source>
        <strain evidence="5">JCM 14371</strain>
    </source>
</reference>
<dbReference type="PROSITE" id="PS51186">
    <property type="entry name" value="GNAT"/>
    <property type="match status" value="1"/>
</dbReference>
<dbReference type="AlphaFoldDB" id="A0A917P980"/>
<accession>A0A917P980</accession>
<organism evidence="5 6">
    <name type="scientific">Deinococcus aquiradiocola</name>
    <dbReference type="NCBI Taxonomy" id="393059"/>
    <lineage>
        <taxon>Bacteria</taxon>
        <taxon>Thermotogati</taxon>
        <taxon>Deinococcota</taxon>
        <taxon>Deinococci</taxon>
        <taxon>Deinococcales</taxon>
        <taxon>Deinococcaceae</taxon>
        <taxon>Deinococcus</taxon>
    </lineage>
</organism>
<keyword evidence="3" id="KW-0012">Acyltransferase</keyword>
<evidence type="ECO:0000256" key="3">
    <source>
        <dbReference type="ARBA" id="ARBA00023315"/>
    </source>
</evidence>
<proteinExistence type="inferred from homology"/>
<evidence type="ECO:0000313" key="6">
    <source>
        <dbReference type="Proteomes" id="UP000635726"/>
    </source>
</evidence>
<dbReference type="PANTHER" id="PTHR10545:SF29">
    <property type="entry name" value="GH14572P-RELATED"/>
    <property type="match status" value="1"/>
</dbReference>
<sequence length="161" mass="17554">MRAASGRDVPGIVALVRELAAFEALEHEVQLTPERLNAALFGERPAVEAVVAELDGRLVAYALYFTNFSSFLGLPGLYLEDLYVQPAQRGAGLGEALLRHLAGVAVARGYGRFEWTVLDWNVDAQRFYRRLGADVLPDWRVCRVTGDALGVLAVPQARTAG</sequence>
<dbReference type="InterPro" id="IPR051016">
    <property type="entry name" value="Diverse_Substrate_AcTransf"/>
</dbReference>
<evidence type="ECO:0000259" key="4">
    <source>
        <dbReference type="PROSITE" id="PS51186"/>
    </source>
</evidence>
<evidence type="ECO:0000256" key="1">
    <source>
        <dbReference type="ARBA" id="ARBA00008694"/>
    </source>
</evidence>
<dbReference type="InterPro" id="IPR000182">
    <property type="entry name" value="GNAT_dom"/>
</dbReference>
<feature type="domain" description="N-acetyltransferase" evidence="4">
    <location>
        <begin position="1"/>
        <end position="161"/>
    </location>
</feature>
<dbReference type="EMBL" id="BMOE01000002">
    <property type="protein sequence ID" value="GGJ67437.1"/>
    <property type="molecule type" value="Genomic_DNA"/>
</dbReference>
<protein>
    <submittedName>
        <fullName evidence="5">N-acetyltransferase</fullName>
    </submittedName>
</protein>
<dbReference type="SUPFAM" id="SSF55729">
    <property type="entry name" value="Acyl-CoA N-acyltransferases (Nat)"/>
    <property type="match status" value="1"/>
</dbReference>
<dbReference type="CDD" id="cd04301">
    <property type="entry name" value="NAT_SF"/>
    <property type="match status" value="1"/>
</dbReference>
<reference evidence="5" key="1">
    <citation type="journal article" date="2014" name="Int. J. Syst. Evol. Microbiol.">
        <title>Complete genome sequence of Corynebacterium casei LMG S-19264T (=DSM 44701T), isolated from a smear-ripened cheese.</title>
        <authorList>
            <consortium name="US DOE Joint Genome Institute (JGI-PGF)"/>
            <person name="Walter F."/>
            <person name="Albersmeier A."/>
            <person name="Kalinowski J."/>
            <person name="Ruckert C."/>
        </authorList>
    </citation>
    <scope>NUCLEOTIDE SEQUENCE</scope>
    <source>
        <strain evidence="5">JCM 14371</strain>
    </source>
</reference>
<dbReference type="GO" id="GO:0008080">
    <property type="term" value="F:N-acetyltransferase activity"/>
    <property type="evidence" value="ECO:0007669"/>
    <property type="project" value="TreeGrafter"/>
</dbReference>
<dbReference type="Proteomes" id="UP000635726">
    <property type="component" value="Unassembled WGS sequence"/>
</dbReference>
<dbReference type="PANTHER" id="PTHR10545">
    <property type="entry name" value="DIAMINE N-ACETYLTRANSFERASE"/>
    <property type="match status" value="1"/>
</dbReference>
<evidence type="ECO:0000256" key="2">
    <source>
        <dbReference type="ARBA" id="ARBA00022679"/>
    </source>
</evidence>
<comment type="similarity">
    <text evidence="1">Belongs to the acetyltransferase family.</text>
</comment>
<keyword evidence="6" id="KW-1185">Reference proteome</keyword>
<dbReference type="Pfam" id="PF00583">
    <property type="entry name" value="Acetyltransf_1"/>
    <property type="match status" value="1"/>
</dbReference>
<dbReference type="FunFam" id="3.40.630.30:FF:000064">
    <property type="entry name" value="GNAT family acetyltransferase"/>
    <property type="match status" value="1"/>
</dbReference>